<evidence type="ECO:0000256" key="6">
    <source>
        <dbReference type="ARBA" id="ARBA00023157"/>
    </source>
</evidence>
<evidence type="ECO:0000313" key="10">
    <source>
        <dbReference type="EMBL" id="KAJ3225327.1"/>
    </source>
</evidence>
<dbReference type="SUPFAM" id="SSF53474">
    <property type="entry name" value="alpha/beta-Hydrolases"/>
    <property type="match status" value="1"/>
</dbReference>
<evidence type="ECO:0000256" key="2">
    <source>
        <dbReference type="ARBA" id="ARBA00012423"/>
    </source>
</evidence>
<gene>
    <name evidence="10" type="ORF">HK099_006972</name>
</gene>
<dbReference type="Gene3D" id="3.40.50.1820">
    <property type="entry name" value="alpha/beta hydrolase"/>
    <property type="match status" value="1"/>
</dbReference>
<keyword evidence="4 9" id="KW-0732">Signal</keyword>
<keyword evidence="11" id="KW-1185">Reference proteome</keyword>
<name>A0AAD5U9P7_9FUNG</name>
<keyword evidence="7" id="KW-0325">Glycoprotein</keyword>
<evidence type="ECO:0000256" key="7">
    <source>
        <dbReference type="ARBA" id="ARBA00023180"/>
    </source>
</evidence>
<feature type="signal peptide" evidence="9">
    <location>
        <begin position="1"/>
        <end position="17"/>
    </location>
</feature>
<keyword evidence="6" id="KW-1015">Disulfide bond</keyword>
<sequence>MFKLLTLLLFIISLIKSHLPVVLWHGMGDTANGMNDVAETIKDALGEDSYVYAIQIGQNMDEDRNFGFLDKIERQVLEVCKKLKSDGKLSHGFNAVGFSQGGLFMRAYVQACNDPPVHNLVTFGSPHAGVAEIPKNIPTPVRFVLNAGVYLPYVQNRIVQAQYFKDPHQIEKYLEFNIFLPIYNQELTANMLYSTNMKVLKNFVMIQFEEDNMIVPKESAWFGFVDEDGNTISFKEQSFYFNDTLGLKTLDKKKRLAFETWPGQHMQISLEKFRAEIVEKYFINDLDTDTYFDDL</sequence>
<dbReference type="InterPro" id="IPR029058">
    <property type="entry name" value="AB_hydrolase_fold"/>
</dbReference>
<comment type="caution">
    <text evidence="10">The sequence shown here is derived from an EMBL/GenBank/DDBJ whole genome shotgun (WGS) entry which is preliminary data.</text>
</comment>
<feature type="chain" id="PRO_5041918203" description="Palmitoyl-protein thioesterase 1" evidence="9">
    <location>
        <begin position="18"/>
        <end position="295"/>
    </location>
</feature>
<dbReference type="Proteomes" id="UP001211065">
    <property type="component" value="Unassembled WGS sequence"/>
</dbReference>
<evidence type="ECO:0000256" key="8">
    <source>
        <dbReference type="ARBA" id="ARBA00031934"/>
    </source>
</evidence>
<dbReference type="PANTHER" id="PTHR11247:SF8">
    <property type="entry name" value="PALMITOYL-PROTEIN THIOESTERASE 1"/>
    <property type="match status" value="1"/>
</dbReference>
<comment type="similarity">
    <text evidence="1">Belongs to the palmitoyl-protein thioesterase family.</text>
</comment>
<dbReference type="GO" id="GO:0008474">
    <property type="term" value="F:palmitoyl-(protein) hydrolase activity"/>
    <property type="evidence" value="ECO:0007669"/>
    <property type="project" value="UniProtKB-EC"/>
</dbReference>
<dbReference type="FunFam" id="3.40.50.1820:FF:000107">
    <property type="entry name" value="Palmitoyl-protein thioesterase 1"/>
    <property type="match status" value="1"/>
</dbReference>
<dbReference type="InterPro" id="IPR002472">
    <property type="entry name" value="Palm_thioest"/>
</dbReference>
<evidence type="ECO:0000256" key="9">
    <source>
        <dbReference type="SAM" id="SignalP"/>
    </source>
</evidence>
<dbReference type="Pfam" id="PF02089">
    <property type="entry name" value="Palm_thioest"/>
    <property type="match status" value="1"/>
</dbReference>
<protein>
    <recommendedName>
        <fullName evidence="3">Palmitoyl-protein thioesterase 1</fullName>
        <ecNumber evidence="2">3.1.2.22</ecNumber>
    </recommendedName>
    <alternativeName>
        <fullName evidence="8">Palmitoyl-protein hydrolase 1</fullName>
    </alternativeName>
</protein>
<accession>A0AAD5U9P7</accession>
<evidence type="ECO:0000256" key="4">
    <source>
        <dbReference type="ARBA" id="ARBA00022729"/>
    </source>
</evidence>
<proteinExistence type="inferred from homology"/>
<dbReference type="PRINTS" id="PR00414">
    <property type="entry name" value="PPTHIESTRASE"/>
</dbReference>
<evidence type="ECO:0000256" key="1">
    <source>
        <dbReference type="ARBA" id="ARBA00010758"/>
    </source>
</evidence>
<evidence type="ECO:0000313" key="11">
    <source>
        <dbReference type="Proteomes" id="UP001211065"/>
    </source>
</evidence>
<evidence type="ECO:0000256" key="5">
    <source>
        <dbReference type="ARBA" id="ARBA00022801"/>
    </source>
</evidence>
<keyword evidence="5" id="KW-0378">Hydrolase</keyword>
<dbReference type="PANTHER" id="PTHR11247">
    <property type="entry name" value="PALMITOYL-PROTEIN THIOESTERASE/DOLICHYLDIPHOSPHATASE 1"/>
    <property type="match status" value="1"/>
</dbReference>
<dbReference type="EC" id="3.1.2.22" evidence="2"/>
<organism evidence="10 11">
    <name type="scientific">Clydaea vesicula</name>
    <dbReference type="NCBI Taxonomy" id="447962"/>
    <lineage>
        <taxon>Eukaryota</taxon>
        <taxon>Fungi</taxon>
        <taxon>Fungi incertae sedis</taxon>
        <taxon>Chytridiomycota</taxon>
        <taxon>Chytridiomycota incertae sedis</taxon>
        <taxon>Chytridiomycetes</taxon>
        <taxon>Lobulomycetales</taxon>
        <taxon>Lobulomycetaceae</taxon>
        <taxon>Clydaea</taxon>
    </lineage>
</organism>
<dbReference type="AlphaFoldDB" id="A0AAD5U9P7"/>
<reference evidence="10" key="1">
    <citation type="submission" date="2020-05" db="EMBL/GenBank/DDBJ databases">
        <title>Phylogenomic resolution of chytrid fungi.</title>
        <authorList>
            <person name="Stajich J.E."/>
            <person name="Amses K."/>
            <person name="Simmons R."/>
            <person name="Seto K."/>
            <person name="Myers J."/>
            <person name="Bonds A."/>
            <person name="Quandt C.A."/>
            <person name="Barry K."/>
            <person name="Liu P."/>
            <person name="Grigoriev I."/>
            <person name="Longcore J.E."/>
            <person name="James T.Y."/>
        </authorList>
    </citation>
    <scope>NUCLEOTIDE SEQUENCE</scope>
    <source>
        <strain evidence="10">JEL0476</strain>
    </source>
</reference>
<evidence type="ECO:0000256" key="3">
    <source>
        <dbReference type="ARBA" id="ARBA00014212"/>
    </source>
</evidence>
<dbReference type="EMBL" id="JADGJW010000064">
    <property type="protein sequence ID" value="KAJ3225327.1"/>
    <property type="molecule type" value="Genomic_DNA"/>
</dbReference>